<dbReference type="GO" id="GO:0000172">
    <property type="term" value="C:ribonuclease MRP complex"/>
    <property type="evidence" value="ECO:0007669"/>
    <property type="project" value="InterPro"/>
</dbReference>
<evidence type="ECO:0000259" key="7">
    <source>
        <dbReference type="Pfam" id="PF22770"/>
    </source>
</evidence>
<evidence type="ECO:0000256" key="4">
    <source>
        <dbReference type="SAM" id="MobiDB-lite"/>
    </source>
</evidence>
<dbReference type="InterPro" id="IPR012590">
    <property type="entry name" value="POPLD_dom"/>
</dbReference>
<comment type="caution">
    <text evidence="8">The sequence shown here is derived from an EMBL/GenBank/DDBJ whole genome shotgun (WGS) entry which is preliminary data.</text>
</comment>
<dbReference type="InterPro" id="IPR055079">
    <property type="entry name" value="POP1_C"/>
</dbReference>
<feature type="domain" description="Pop1 N-terminal" evidence="5">
    <location>
        <begin position="145"/>
        <end position="200"/>
    </location>
</feature>
<comment type="subcellular location">
    <subcellularLocation>
        <location evidence="1">Nucleus</location>
    </subcellularLocation>
</comment>
<evidence type="ECO:0000313" key="8">
    <source>
        <dbReference type="EMBL" id="CAE7234092.1"/>
    </source>
</evidence>
<reference evidence="8" key="1">
    <citation type="submission" date="2021-02" db="EMBL/GenBank/DDBJ databases">
        <authorList>
            <person name="Dougan E. K."/>
            <person name="Rhodes N."/>
            <person name="Thang M."/>
            <person name="Chan C."/>
        </authorList>
    </citation>
    <scope>NUCLEOTIDE SEQUENCE</scope>
</reference>
<protein>
    <submittedName>
        <fullName evidence="8">POP1 protein</fullName>
    </submittedName>
</protein>
<evidence type="ECO:0000256" key="3">
    <source>
        <dbReference type="ARBA" id="ARBA00023242"/>
    </source>
</evidence>
<dbReference type="InterPro" id="IPR039182">
    <property type="entry name" value="Pop1"/>
</dbReference>
<dbReference type="PANTHER" id="PTHR22731">
    <property type="entry name" value="RIBONUCLEASES P/MRP PROTEIN SUBUNIT POP1"/>
    <property type="match status" value="1"/>
</dbReference>
<dbReference type="GO" id="GO:0005655">
    <property type="term" value="C:nucleolar ribonuclease P complex"/>
    <property type="evidence" value="ECO:0007669"/>
    <property type="project" value="InterPro"/>
</dbReference>
<proteinExistence type="predicted"/>
<evidence type="ECO:0000259" key="6">
    <source>
        <dbReference type="Pfam" id="PF08170"/>
    </source>
</evidence>
<evidence type="ECO:0000259" key="5">
    <source>
        <dbReference type="Pfam" id="PF06978"/>
    </source>
</evidence>
<dbReference type="Pfam" id="PF06978">
    <property type="entry name" value="POP1_N"/>
    <property type="match status" value="1"/>
</dbReference>
<evidence type="ECO:0000256" key="2">
    <source>
        <dbReference type="ARBA" id="ARBA00022694"/>
    </source>
</evidence>
<evidence type="ECO:0000313" key="9">
    <source>
        <dbReference type="Proteomes" id="UP000649617"/>
    </source>
</evidence>
<keyword evidence="2" id="KW-0819">tRNA processing</keyword>
<sequence length="784" mass="86654">MDAKRFTGRRQEFPGTVPPIAIAVEDFAAERADGAQDLFEALGQVEVVPRHLRRRARSWRPVGLSRCRPPVVADAKVVRCKRRRYRRIAVDNSRGDVCAAAVIASEKIPSTGAVHVRVRKHWRRPALLLRAHTSLTPVLGGNITKYLGTHVWHAKRTHMENLWNYRLAGRNCGLGTRALYRATSRYCTMHDRSYMQAFEIFGSDTAILQVLNYCGVAKQRLMSAEARSGTRRVRVLLYACDENRLMAPALILWSPALCTRAKPEEQIDEPSSEEETLPFVVDVGHDIVIEEDVQMSSGKLHEAPTIEKGWKLWIWVHPAAAEEVFVNLVSAAEQVASVGSDTRPHVAAVPRLGFLELSGPKAVEVLSRVVPPEACHTSAAAELWQKVVAACDSTRLIPPDGAVLALEMEESALPKRGGNAGAVRVSGAAGTRSRDWLTHWPADSQYSSLWDAPSSKEDGGNGSQLGLLLIFRAGGKMADCAAGVDVILETGAFQRLWLRCYFAGCRALGVRDRHELLSDAALPEFPFDFPDTPAGQQQADQEAAESICRFKRRPPAKRPNFELLGVRAPHQPDWGALHNAMDLHQRPQLCRMSQLSLLSRPRSTFSRSGLLPVTLRSAGRGTPRGRCHLYRPSLMDLEQIKASGFVGTTDRPNRSLSVSRTQPPLLGPPEALRLEEPRHTMHRLRRQRAQETEQEAKKMPEVSAIRPLVGFVTSGSFSYRHGCGAGVGAVVASDLGDLAQHAAQHAGMSDGRMPQWIWLWARNTTSLVYFPVWAQCLPDDQGFG</sequence>
<dbReference type="AlphaFoldDB" id="A0A812KV70"/>
<dbReference type="InterPro" id="IPR009723">
    <property type="entry name" value="Pop1_N"/>
</dbReference>
<dbReference type="GO" id="GO:0001682">
    <property type="term" value="P:tRNA 5'-leader removal"/>
    <property type="evidence" value="ECO:0007669"/>
    <property type="project" value="InterPro"/>
</dbReference>
<feature type="domain" description="POP1 C-terminal" evidence="7">
    <location>
        <begin position="610"/>
        <end position="776"/>
    </location>
</feature>
<dbReference type="PANTHER" id="PTHR22731:SF3">
    <property type="entry name" value="RIBONUCLEASES P_MRP PROTEIN SUBUNIT POP1"/>
    <property type="match status" value="1"/>
</dbReference>
<organism evidence="8 9">
    <name type="scientific">Symbiodinium pilosum</name>
    <name type="common">Dinoflagellate</name>
    <dbReference type="NCBI Taxonomy" id="2952"/>
    <lineage>
        <taxon>Eukaryota</taxon>
        <taxon>Sar</taxon>
        <taxon>Alveolata</taxon>
        <taxon>Dinophyceae</taxon>
        <taxon>Suessiales</taxon>
        <taxon>Symbiodiniaceae</taxon>
        <taxon>Symbiodinium</taxon>
    </lineage>
</organism>
<feature type="domain" description="POPLD" evidence="6">
    <location>
        <begin position="483"/>
        <end position="574"/>
    </location>
</feature>
<evidence type="ECO:0000256" key="1">
    <source>
        <dbReference type="ARBA" id="ARBA00004123"/>
    </source>
</evidence>
<dbReference type="Proteomes" id="UP000649617">
    <property type="component" value="Unassembled WGS sequence"/>
</dbReference>
<keyword evidence="9" id="KW-1185">Reference proteome</keyword>
<name>A0A812KV70_SYMPI</name>
<dbReference type="OrthoDB" id="444199at2759"/>
<feature type="region of interest" description="Disordered" evidence="4">
    <location>
        <begin position="646"/>
        <end position="671"/>
    </location>
</feature>
<keyword evidence="3" id="KW-0539">Nucleus</keyword>
<accession>A0A812KV70</accession>
<gene>
    <name evidence="8" type="primary">POP1</name>
    <name evidence="8" type="ORF">SPIL2461_LOCUS3707</name>
</gene>
<dbReference type="EMBL" id="CAJNIZ010004581">
    <property type="protein sequence ID" value="CAE7234092.1"/>
    <property type="molecule type" value="Genomic_DNA"/>
</dbReference>
<dbReference type="Pfam" id="PF08170">
    <property type="entry name" value="POPLD"/>
    <property type="match status" value="1"/>
</dbReference>
<dbReference type="Pfam" id="PF22770">
    <property type="entry name" value="POP1_C"/>
    <property type="match status" value="1"/>
</dbReference>